<reference evidence="1" key="1">
    <citation type="submission" date="2014-11" db="EMBL/GenBank/DDBJ databases">
        <authorList>
            <person name="Amaro Gonzalez C."/>
        </authorList>
    </citation>
    <scope>NUCLEOTIDE SEQUENCE</scope>
</reference>
<evidence type="ECO:0000313" key="1">
    <source>
        <dbReference type="EMBL" id="JAH38528.1"/>
    </source>
</evidence>
<accession>A0A0E9SDD2</accession>
<proteinExistence type="predicted"/>
<dbReference type="EMBL" id="GBXM01070049">
    <property type="protein sequence ID" value="JAH38528.1"/>
    <property type="molecule type" value="Transcribed_RNA"/>
</dbReference>
<protein>
    <submittedName>
        <fullName evidence="1">Uncharacterized protein</fullName>
    </submittedName>
</protein>
<name>A0A0E9SDD2_ANGAN</name>
<sequence length="25" mass="3249">MFFNFSQIHYFFFLSYSLKRANRKR</sequence>
<reference evidence="1" key="2">
    <citation type="journal article" date="2015" name="Fish Shellfish Immunol.">
        <title>Early steps in the European eel (Anguilla anguilla)-Vibrio vulnificus interaction in the gills: Role of the RtxA13 toxin.</title>
        <authorList>
            <person name="Callol A."/>
            <person name="Pajuelo D."/>
            <person name="Ebbesson L."/>
            <person name="Teles M."/>
            <person name="MacKenzie S."/>
            <person name="Amaro C."/>
        </authorList>
    </citation>
    <scope>NUCLEOTIDE SEQUENCE</scope>
</reference>
<organism evidence="1">
    <name type="scientific">Anguilla anguilla</name>
    <name type="common">European freshwater eel</name>
    <name type="synonym">Muraena anguilla</name>
    <dbReference type="NCBI Taxonomy" id="7936"/>
    <lineage>
        <taxon>Eukaryota</taxon>
        <taxon>Metazoa</taxon>
        <taxon>Chordata</taxon>
        <taxon>Craniata</taxon>
        <taxon>Vertebrata</taxon>
        <taxon>Euteleostomi</taxon>
        <taxon>Actinopterygii</taxon>
        <taxon>Neopterygii</taxon>
        <taxon>Teleostei</taxon>
        <taxon>Anguilliformes</taxon>
        <taxon>Anguillidae</taxon>
        <taxon>Anguilla</taxon>
    </lineage>
</organism>
<dbReference type="AlphaFoldDB" id="A0A0E9SDD2"/>